<dbReference type="EMBL" id="BNBI01000008">
    <property type="protein sequence ID" value="GHF09890.1"/>
    <property type="molecule type" value="Genomic_DNA"/>
</dbReference>
<sequence length="90" mass="9947">MSSPERGIPASNFDRRLTEAFREGLDLPPDTDVTGLVFGEHDHWDSLGHVQLVIALEAEFDLHLTGSDVMELRSYAAAAEVVRSHRSTLS</sequence>
<keyword evidence="2" id="KW-1185">Reference proteome</keyword>
<name>A0A919AHK9_9ACTN</name>
<reference evidence="1" key="1">
    <citation type="journal article" date="2014" name="Int. J. Syst. Evol. Microbiol.">
        <title>Complete genome sequence of Corynebacterium casei LMG S-19264T (=DSM 44701T), isolated from a smear-ripened cheese.</title>
        <authorList>
            <consortium name="US DOE Joint Genome Institute (JGI-PGF)"/>
            <person name="Walter F."/>
            <person name="Albersmeier A."/>
            <person name="Kalinowski J."/>
            <person name="Ruckert C."/>
        </authorList>
    </citation>
    <scope>NUCLEOTIDE SEQUENCE</scope>
    <source>
        <strain evidence="1">JCM 4477</strain>
    </source>
</reference>
<dbReference type="SUPFAM" id="SSF47336">
    <property type="entry name" value="ACP-like"/>
    <property type="match status" value="1"/>
</dbReference>
<organism evidence="1 2">
    <name type="scientific">Streptomyces fumanus</name>
    <dbReference type="NCBI Taxonomy" id="67302"/>
    <lineage>
        <taxon>Bacteria</taxon>
        <taxon>Bacillati</taxon>
        <taxon>Actinomycetota</taxon>
        <taxon>Actinomycetes</taxon>
        <taxon>Kitasatosporales</taxon>
        <taxon>Streptomycetaceae</taxon>
        <taxon>Streptomyces</taxon>
    </lineage>
</organism>
<dbReference type="AlphaFoldDB" id="A0A919AHK9"/>
<reference evidence="1" key="2">
    <citation type="submission" date="2020-09" db="EMBL/GenBank/DDBJ databases">
        <authorList>
            <person name="Sun Q."/>
            <person name="Ohkuma M."/>
        </authorList>
    </citation>
    <scope>NUCLEOTIDE SEQUENCE</scope>
    <source>
        <strain evidence="1">JCM 4477</strain>
    </source>
</reference>
<dbReference type="InterPro" id="IPR036736">
    <property type="entry name" value="ACP-like_sf"/>
</dbReference>
<dbReference type="Gene3D" id="1.10.1200.10">
    <property type="entry name" value="ACP-like"/>
    <property type="match status" value="1"/>
</dbReference>
<protein>
    <submittedName>
        <fullName evidence="1">Acyl carrier protein</fullName>
    </submittedName>
</protein>
<evidence type="ECO:0000313" key="1">
    <source>
        <dbReference type="EMBL" id="GHF09890.1"/>
    </source>
</evidence>
<accession>A0A919AHK9</accession>
<proteinExistence type="predicted"/>
<evidence type="ECO:0000313" key="2">
    <source>
        <dbReference type="Proteomes" id="UP000630718"/>
    </source>
</evidence>
<comment type="caution">
    <text evidence="1">The sequence shown here is derived from an EMBL/GenBank/DDBJ whole genome shotgun (WGS) entry which is preliminary data.</text>
</comment>
<gene>
    <name evidence="1" type="primary">acpP</name>
    <name evidence="1" type="ORF">GCM10018772_38520</name>
</gene>
<dbReference type="Proteomes" id="UP000630718">
    <property type="component" value="Unassembled WGS sequence"/>
</dbReference>